<dbReference type="Gene3D" id="1.50.10.20">
    <property type="match status" value="1"/>
</dbReference>
<gene>
    <name evidence="1" type="ORF">SAMN02927921_01574</name>
</gene>
<dbReference type="RefSeq" id="WP_072316807.1">
    <property type="nucleotide sequence ID" value="NZ_FPJE01000007.1"/>
</dbReference>
<evidence type="ECO:0000313" key="1">
    <source>
        <dbReference type="EMBL" id="SFW41749.1"/>
    </source>
</evidence>
<keyword evidence="2" id="KW-1185">Reference proteome</keyword>
<dbReference type="EMBL" id="FPJE01000007">
    <property type="protein sequence ID" value="SFW41749.1"/>
    <property type="molecule type" value="Genomic_DNA"/>
</dbReference>
<dbReference type="STRING" id="1150368.SAMN02927921_01574"/>
<accession>A0A1K1P2S1</accession>
<dbReference type="AlphaFoldDB" id="A0A1K1P2S1"/>
<dbReference type="InterPro" id="IPR007822">
    <property type="entry name" value="LANC-like"/>
</dbReference>
<dbReference type="Proteomes" id="UP000182248">
    <property type="component" value="Unassembled WGS sequence"/>
</dbReference>
<name>A0A1K1P2S1_9FLAO</name>
<sequence>MPPILQTITDAIINSTPDKKDISLATGNSGRILFLATSYLKTGDESCHEKINELLDQNFMILEKEPLSTSFRNGLVGFGWLLQHLGEHRLLDQEELTDILRQFDRIITSDIHQKTGTLQDLAGFNTRIFQTSHYLFPRLKKSGDIKPVLEAVVNHLNHIIPDFMNAGNTPFQSPETAPAILFLCTCVRLGIQEQKSKALITFILANIVISLSLFTDKNTFFPLRDSSDGRTVSLDLNMAHALWEAAKICKNTYWRRLACIILKYNTYNKDKNHDFFYQSGIARDHWGIAYRYRYFYQETAFRLLEKNSNFWCDTKLLPSLNSKYGVPGLENGISGIGLALIPPMDQSLIGII</sequence>
<dbReference type="Pfam" id="PF05147">
    <property type="entry name" value="LANC_like"/>
    <property type="match status" value="1"/>
</dbReference>
<organism evidence="1 2">
    <name type="scientific">Sinomicrobium oceani</name>
    <dbReference type="NCBI Taxonomy" id="1150368"/>
    <lineage>
        <taxon>Bacteria</taxon>
        <taxon>Pseudomonadati</taxon>
        <taxon>Bacteroidota</taxon>
        <taxon>Flavobacteriia</taxon>
        <taxon>Flavobacteriales</taxon>
        <taxon>Flavobacteriaceae</taxon>
        <taxon>Sinomicrobium</taxon>
    </lineage>
</organism>
<evidence type="ECO:0000313" key="2">
    <source>
        <dbReference type="Proteomes" id="UP000182248"/>
    </source>
</evidence>
<dbReference type="SUPFAM" id="SSF158745">
    <property type="entry name" value="LanC-like"/>
    <property type="match status" value="1"/>
</dbReference>
<dbReference type="OrthoDB" id="1092992at2"/>
<protein>
    <submittedName>
        <fullName evidence="1">Lanthionine synthetase C-like protein</fullName>
    </submittedName>
</protein>
<reference evidence="1 2" key="1">
    <citation type="submission" date="2016-11" db="EMBL/GenBank/DDBJ databases">
        <authorList>
            <person name="Jaros S."/>
            <person name="Januszkiewicz K."/>
            <person name="Wedrychowicz H."/>
        </authorList>
    </citation>
    <scope>NUCLEOTIDE SEQUENCE [LARGE SCALE GENOMIC DNA]</scope>
    <source>
        <strain evidence="1 2">CGMCC 1.12145</strain>
    </source>
</reference>
<proteinExistence type="predicted"/>
<dbReference type="GO" id="GO:0031179">
    <property type="term" value="P:peptide modification"/>
    <property type="evidence" value="ECO:0007669"/>
    <property type="project" value="InterPro"/>
</dbReference>